<proteinExistence type="predicted"/>
<organism evidence="1">
    <name type="scientific">Picea glauca</name>
    <name type="common">White spruce</name>
    <name type="synonym">Pinus glauca</name>
    <dbReference type="NCBI Taxonomy" id="3330"/>
    <lineage>
        <taxon>Eukaryota</taxon>
        <taxon>Viridiplantae</taxon>
        <taxon>Streptophyta</taxon>
        <taxon>Embryophyta</taxon>
        <taxon>Tracheophyta</taxon>
        <taxon>Spermatophyta</taxon>
        <taxon>Pinopsida</taxon>
        <taxon>Pinidae</taxon>
        <taxon>Conifers I</taxon>
        <taxon>Pinales</taxon>
        <taxon>Pinaceae</taxon>
        <taxon>Picea</taxon>
    </lineage>
</organism>
<keyword evidence="1" id="KW-0496">Mitochondrion</keyword>
<comment type="caution">
    <text evidence="1">The sequence shown here is derived from an EMBL/GenBank/DDBJ whole genome shotgun (WGS) entry which is preliminary data.</text>
</comment>
<sequence length="32" mass="3564">MTEGSKFDDEWMLALMGLPLPYNLSAGWMGTT</sequence>
<geneLocation type="mitochondrion" evidence="1"/>
<dbReference type="AlphaFoldDB" id="A0A101M4Q7"/>
<name>A0A101M4Q7_PICGL</name>
<protein>
    <submittedName>
        <fullName evidence="1">Uncharacterized protein</fullName>
    </submittedName>
</protein>
<evidence type="ECO:0000313" key="1">
    <source>
        <dbReference type="EMBL" id="KUM50852.1"/>
    </source>
</evidence>
<gene>
    <name evidence="1" type="ORF">ABT39_MTgene698</name>
</gene>
<accession>A0A101M4Q7</accession>
<reference evidence="1" key="1">
    <citation type="journal article" date="2015" name="Genome Biol. Evol.">
        <title>Organellar Genomes of White Spruce (Picea glauca): Assembly and Annotation.</title>
        <authorList>
            <person name="Jackman S.D."/>
            <person name="Warren R.L."/>
            <person name="Gibb E.A."/>
            <person name="Vandervalk B.P."/>
            <person name="Mohamadi H."/>
            <person name="Chu J."/>
            <person name="Raymond A."/>
            <person name="Pleasance S."/>
            <person name="Coope R."/>
            <person name="Wildung M.R."/>
            <person name="Ritland C.E."/>
            <person name="Bousquet J."/>
            <person name="Jones S.J."/>
            <person name="Bohlmann J."/>
            <person name="Birol I."/>
        </authorList>
    </citation>
    <scope>NUCLEOTIDE SEQUENCE [LARGE SCALE GENOMIC DNA]</scope>
    <source>
        <tissue evidence="1">Flushing bud</tissue>
    </source>
</reference>
<dbReference type="EMBL" id="LKAM01000001">
    <property type="protein sequence ID" value="KUM50852.1"/>
    <property type="molecule type" value="Genomic_DNA"/>
</dbReference>